<evidence type="ECO:0000313" key="3">
    <source>
        <dbReference type="Proteomes" id="UP001258315"/>
    </source>
</evidence>
<dbReference type="Proteomes" id="UP001258315">
    <property type="component" value="Unassembled WGS sequence"/>
</dbReference>
<name>A0ABU3GUS3_9SPHI</name>
<evidence type="ECO:0000256" key="1">
    <source>
        <dbReference type="SAM" id="SignalP"/>
    </source>
</evidence>
<proteinExistence type="predicted"/>
<keyword evidence="3" id="KW-1185">Reference proteome</keyword>
<accession>A0ABU3GUS3</accession>
<organism evidence="2 3">
    <name type="scientific">Mucilaginibacter terrae</name>
    <dbReference type="NCBI Taxonomy" id="1955052"/>
    <lineage>
        <taxon>Bacteria</taxon>
        <taxon>Pseudomonadati</taxon>
        <taxon>Bacteroidota</taxon>
        <taxon>Sphingobacteriia</taxon>
        <taxon>Sphingobacteriales</taxon>
        <taxon>Sphingobacteriaceae</taxon>
        <taxon>Mucilaginibacter</taxon>
    </lineage>
</organism>
<keyword evidence="1" id="KW-0732">Signal</keyword>
<dbReference type="RefSeq" id="WP_311950578.1">
    <property type="nucleotide sequence ID" value="NZ_JAVLVU010000001.1"/>
</dbReference>
<dbReference type="EMBL" id="JAVLVU010000001">
    <property type="protein sequence ID" value="MDT3403524.1"/>
    <property type="molecule type" value="Genomic_DNA"/>
</dbReference>
<sequence length="82" mass="8671">MAVKTIIIAAALLCGLGSFAQAQQVAYPPSQEKLIPESRLKAASELLAATGLSTQMDAMYSTMIDANSAQIPADKKAKFKEL</sequence>
<evidence type="ECO:0000313" key="2">
    <source>
        <dbReference type="EMBL" id="MDT3403524.1"/>
    </source>
</evidence>
<feature type="signal peptide" evidence="1">
    <location>
        <begin position="1"/>
        <end position="22"/>
    </location>
</feature>
<feature type="chain" id="PRO_5047179708" evidence="1">
    <location>
        <begin position="23"/>
        <end position="82"/>
    </location>
</feature>
<gene>
    <name evidence="2" type="ORF">QE417_002596</name>
</gene>
<comment type="caution">
    <text evidence="2">The sequence shown here is derived from an EMBL/GenBank/DDBJ whole genome shotgun (WGS) entry which is preliminary data.</text>
</comment>
<protein>
    <submittedName>
        <fullName evidence="2">DNA-binding protein with PD1-like motif</fullName>
    </submittedName>
</protein>
<reference evidence="3" key="1">
    <citation type="submission" date="2023-07" db="EMBL/GenBank/DDBJ databases">
        <title>Functional and genomic diversity of the sorghum phyllosphere microbiome.</title>
        <authorList>
            <person name="Shade A."/>
        </authorList>
    </citation>
    <scope>NUCLEOTIDE SEQUENCE [LARGE SCALE GENOMIC DNA]</scope>
    <source>
        <strain evidence="3">SORGH_AS_0422</strain>
    </source>
</reference>